<keyword evidence="3" id="KW-1185">Reference proteome</keyword>
<accession>A0A2T3BFD4</accession>
<feature type="compositionally biased region" description="Basic and acidic residues" evidence="1">
    <location>
        <begin position="1"/>
        <end position="14"/>
    </location>
</feature>
<dbReference type="PANTHER" id="PTHR39609:SF1">
    <property type="entry name" value="RFEG"/>
    <property type="match status" value="1"/>
</dbReference>
<dbReference type="STRING" id="857342.A0A2T3BFD4"/>
<feature type="compositionally biased region" description="Polar residues" evidence="1">
    <location>
        <begin position="294"/>
        <end position="304"/>
    </location>
</feature>
<organism evidence="2 3">
    <name type="scientific">Amorphotheca resinae ATCC 22711</name>
    <dbReference type="NCBI Taxonomy" id="857342"/>
    <lineage>
        <taxon>Eukaryota</taxon>
        <taxon>Fungi</taxon>
        <taxon>Dikarya</taxon>
        <taxon>Ascomycota</taxon>
        <taxon>Pezizomycotina</taxon>
        <taxon>Leotiomycetes</taxon>
        <taxon>Helotiales</taxon>
        <taxon>Amorphothecaceae</taxon>
        <taxon>Amorphotheca</taxon>
    </lineage>
</organism>
<feature type="compositionally biased region" description="Polar residues" evidence="1">
    <location>
        <begin position="101"/>
        <end position="139"/>
    </location>
</feature>
<evidence type="ECO:0000313" key="3">
    <source>
        <dbReference type="Proteomes" id="UP000241818"/>
    </source>
</evidence>
<dbReference type="InParanoid" id="A0A2T3BFD4"/>
<protein>
    <recommendedName>
        <fullName evidence="4">Transcription factor RfeG</fullName>
    </recommendedName>
</protein>
<evidence type="ECO:0000256" key="1">
    <source>
        <dbReference type="SAM" id="MobiDB-lite"/>
    </source>
</evidence>
<sequence length="359" mass="39203">MSGRDRDRDRDRAPRSQPQPAARTNEYFVPKNGIDREVITADICRYLGNDALVRPGTYEDPVTRVVQQGYFITAYRNLTTAMIADLKQDSERWDAERRQTASRGQPSNGISSRDSNGIVRNSNTPIVEYRSSTTHQSRQYYGPTEASSGGSQGFGASPGYTGAAVSAQQGVYDNGYPSQPSYAQPAPGYAPQGYPTQDNYYVAGADLTVDQQRSGRAPVPQSGTIPRTGPAQYANPSYQQPDARGYPAYPSQSTPSPAAYAQGPSQQPSDPFYPRGAYNQTSFSEPPLRKRKLSNSSAAAQTGTYGDPTPDMYDGRGYQDAGAYSQAQIPSATATSGSSRRDRDRDADRDSRHHRSTRR</sequence>
<gene>
    <name evidence="2" type="ORF">M430DRAFT_47139</name>
</gene>
<dbReference type="EMBL" id="KZ679006">
    <property type="protein sequence ID" value="PSS28085.1"/>
    <property type="molecule type" value="Genomic_DNA"/>
</dbReference>
<feature type="compositionally biased region" description="Basic and acidic residues" evidence="1">
    <location>
        <begin position="339"/>
        <end position="351"/>
    </location>
</feature>
<dbReference type="GeneID" id="36575985"/>
<feature type="region of interest" description="Disordered" evidence="1">
    <location>
        <begin position="171"/>
        <end position="197"/>
    </location>
</feature>
<feature type="region of interest" description="Disordered" evidence="1">
    <location>
        <begin position="1"/>
        <end position="28"/>
    </location>
</feature>
<dbReference type="AlphaFoldDB" id="A0A2T3BFD4"/>
<dbReference type="PANTHER" id="PTHR39609">
    <property type="entry name" value="RFEG-RELATED"/>
    <property type="match status" value="1"/>
</dbReference>
<evidence type="ECO:0008006" key="4">
    <source>
        <dbReference type="Google" id="ProtNLM"/>
    </source>
</evidence>
<feature type="compositionally biased region" description="Polar residues" evidence="1">
    <location>
        <begin position="171"/>
        <end position="182"/>
    </location>
</feature>
<feature type="region of interest" description="Disordered" evidence="1">
    <location>
        <begin position="91"/>
        <end position="154"/>
    </location>
</feature>
<dbReference type="RefSeq" id="XP_024725610.1">
    <property type="nucleotide sequence ID" value="XM_024867904.1"/>
</dbReference>
<proteinExistence type="predicted"/>
<evidence type="ECO:0000313" key="2">
    <source>
        <dbReference type="EMBL" id="PSS28085.1"/>
    </source>
</evidence>
<dbReference type="OrthoDB" id="4146887at2759"/>
<reference evidence="2 3" key="1">
    <citation type="journal article" date="2018" name="New Phytol.">
        <title>Comparative genomics and transcriptomics depict ericoid mycorrhizal fungi as versatile saprotrophs and plant mutualists.</title>
        <authorList>
            <person name="Martino E."/>
            <person name="Morin E."/>
            <person name="Grelet G.A."/>
            <person name="Kuo A."/>
            <person name="Kohler A."/>
            <person name="Daghino S."/>
            <person name="Barry K.W."/>
            <person name="Cichocki N."/>
            <person name="Clum A."/>
            <person name="Dockter R.B."/>
            <person name="Hainaut M."/>
            <person name="Kuo R.C."/>
            <person name="LaButti K."/>
            <person name="Lindahl B.D."/>
            <person name="Lindquist E.A."/>
            <person name="Lipzen A."/>
            <person name="Khouja H.R."/>
            <person name="Magnuson J."/>
            <person name="Murat C."/>
            <person name="Ohm R.A."/>
            <person name="Singer S.W."/>
            <person name="Spatafora J.W."/>
            <person name="Wang M."/>
            <person name="Veneault-Fourrey C."/>
            <person name="Henrissat B."/>
            <person name="Grigoriev I.V."/>
            <person name="Martin F.M."/>
            <person name="Perotto S."/>
        </authorList>
    </citation>
    <scope>NUCLEOTIDE SEQUENCE [LARGE SCALE GENOMIC DNA]</scope>
    <source>
        <strain evidence="2 3">ATCC 22711</strain>
    </source>
</reference>
<name>A0A2T3BFD4_AMORE</name>
<dbReference type="Proteomes" id="UP000241818">
    <property type="component" value="Unassembled WGS sequence"/>
</dbReference>
<feature type="region of interest" description="Disordered" evidence="1">
    <location>
        <begin position="212"/>
        <end position="359"/>
    </location>
</feature>